<dbReference type="AlphaFoldDB" id="A0AAD4R3D6"/>
<keyword evidence="2" id="KW-1185">Reference proteome</keyword>
<comment type="caution">
    <text evidence="1">The sequence shown here is derived from an EMBL/GenBank/DDBJ whole genome shotgun (WGS) entry which is preliminary data.</text>
</comment>
<proteinExistence type="predicted"/>
<reference evidence="1" key="1">
    <citation type="submission" date="2022-01" db="EMBL/GenBank/DDBJ databases">
        <title>Genome Sequence Resource for Two Populations of Ditylenchus destructor, the Migratory Endoparasitic Phytonematode.</title>
        <authorList>
            <person name="Zhang H."/>
            <person name="Lin R."/>
            <person name="Xie B."/>
        </authorList>
    </citation>
    <scope>NUCLEOTIDE SEQUENCE</scope>
    <source>
        <strain evidence="1">BazhouSP</strain>
    </source>
</reference>
<protein>
    <submittedName>
        <fullName evidence="1">Uncharacterized protein</fullName>
    </submittedName>
</protein>
<name>A0AAD4R3D6_9BILA</name>
<dbReference type="Proteomes" id="UP001201812">
    <property type="component" value="Unassembled WGS sequence"/>
</dbReference>
<organism evidence="1 2">
    <name type="scientific">Ditylenchus destructor</name>
    <dbReference type="NCBI Taxonomy" id="166010"/>
    <lineage>
        <taxon>Eukaryota</taxon>
        <taxon>Metazoa</taxon>
        <taxon>Ecdysozoa</taxon>
        <taxon>Nematoda</taxon>
        <taxon>Chromadorea</taxon>
        <taxon>Rhabditida</taxon>
        <taxon>Tylenchina</taxon>
        <taxon>Tylenchomorpha</taxon>
        <taxon>Sphaerularioidea</taxon>
        <taxon>Anguinidae</taxon>
        <taxon>Anguininae</taxon>
        <taxon>Ditylenchus</taxon>
    </lineage>
</organism>
<accession>A0AAD4R3D6</accession>
<gene>
    <name evidence="1" type="ORF">DdX_09236</name>
</gene>
<sequence>MDEFDQYFDWNDYLDGYQLSDDNMTPPTIQDVVHNFDQSLESSDYQPNDPNFAFVPRGSASVDIENFESHVNIGVVPGYFAQNNAPNEFESEEDKGAQLDQKKRAWADVKGRRTEKKVMASNNGVDELEQFKKDHDFERIERAIALFKQTKDLHKGRSKQE</sequence>
<dbReference type="EMBL" id="JAKKPZ010000016">
    <property type="protein sequence ID" value="KAI1713164.1"/>
    <property type="molecule type" value="Genomic_DNA"/>
</dbReference>
<evidence type="ECO:0000313" key="2">
    <source>
        <dbReference type="Proteomes" id="UP001201812"/>
    </source>
</evidence>
<evidence type="ECO:0000313" key="1">
    <source>
        <dbReference type="EMBL" id="KAI1713164.1"/>
    </source>
</evidence>